<keyword evidence="3" id="KW-0812">Transmembrane</keyword>
<evidence type="ECO:0000313" key="5">
    <source>
        <dbReference type="Proteomes" id="UP000023152"/>
    </source>
</evidence>
<dbReference type="Proteomes" id="UP000023152">
    <property type="component" value="Unassembled WGS sequence"/>
</dbReference>
<proteinExistence type="predicted"/>
<keyword evidence="3" id="KW-1133">Transmembrane helix</keyword>
<dbReference type="AlphaFoldDB" id="X6NKI7"/>
<keyword evidence="5" id="KW-1185">Reference proteome</keyword>
<dbReference type="EMBL" id="ASPP01007885">
    <property type="protein sequence ID" value="ETO26408.1"/>
    <property type="molecule type" value="Genomic_DNA"/>
</dbReference>
<feature type="region of interest" description="Disordered" evidence="2">
    <location>
        <begin position="115"/>
        <end position="144"/>
    </location>
</feature>
<gene>
    <name evidence="4" type="ORF">RFI_10729</name>
</gene>
<name>X6NKI7_RETFI</name>
<evidence type="ECO:0000256" key="3">
    <source>
        <dbReference type="SAM" id="Phobius"/>
    </source>
</evidence>
<feature type="transmembrane region" description="Helical" evidence="3">
    <location>
        <begin position="75"/>
        <end position="97"/>
    </location>
</feature>
<comment type="caution">
    <text evidence="4">The sequence shown here is derived from an EMBL/GenBank/DDBJ whole genome shotgun (WGS) entry which is preliminary data.</text>
</comment>
<reference evidence="4 5" key="1">
    <citation type="journal article" date="2013" name="Curr. Biol.">
        <title>The Genome of the Foraminiferan Reticulomyxa filosa.</title>
        <authorList>
            <person name="Glockner G."/>
            <person name="Hulsmann N."/>
            <person name="Schleicher M."/>
            <person name="Noegel A.A."/>
            <person name="Eichinger L."/>
            <person name="Gallinger C."/>
            <person name="Pawlowski J."/>
            <person name="Sierra R."/>
            <person name="Euteneuer U."/>
            <person name="Pillet L."/>
            <person name="Moustafa A."/>
            <person name="Platzer M."/>
            <person name="Groth M."/>
            <person name="Szafranski K."/>
            <person name="Schliwa M."/>
        </authorList>
    </citation>
    <scope>NUCLEOTIDE SEQUENCE [LARGE SCALE GENOMIC DNA]</scope>
</reference>
<feature type="transmembrane region" description="Helical" evidence="3">
    <location>
        <begin position="196"/>
        <end position="219"/>
    </location>
</feature>
<feature type="compositionally biased region" description="Low complexity" evidence="2">
    <location>
        <begin position="134"/>
        <end position="144"/>
    </location>
</feature>
<feature type="transmembrane region" description="Helical" evidence="3">
    <location>
        <begin position="298"/>
        <end position="319"/>
    </location>
</feature>
<evidence type="ECO:0000313" key="4">
    <source>
        <dbReference type="EMBL" id="ETO26408.1"/>
    </source>
</evidence>
<evidence type="ECO:0000256" key="2">
    <source>
        <dbReference type="SAM" id="MobiDB-lite"/>
    </source>
</evidence>
<feature type="coiled-coil region" evidence="1">
    <location>
        <begin position="35"/>
        <end position="69"/>
    </location>
</feature>
<evidence type="ECO:0000256" key="1">
    <source>
        <dbReference type="SAM" id="Coils"/>
    </source>
</evidence>
<accession>X6NKI7</accession>
<feature type="transmembrane region" description="Helical" evidence="3">
    <location>
        <begin position="239"/>
        <end position="263"/>
    </location>
</feature>
<keyword evidence="1" id="KW-0175">Coiled coil</keyword>
<feature type="transmembrane region" description="Helical" evidence="3">
    <location>
        <begin position="155"/>
        <end position="175"/>
    </location>
</feature>
<sequence>MHAQHSSDYSMNADVLSSIEIIDEDELEAANDRKLRDEWKQNEDTRREMEQIEKELRKLQKEERAYGSQSKLMTWFTWISIFVNCVLTSIVCLYNGLAVVMNELGSSSSSSSILSSKHSSDGRDSSGSSGGGSSSSSSSSSGSSSADNDHALPCYMSILAVFLCYTIGQLLKWLYFMVRLYLSFKNTAFRVNRMQFQCCCLLMCVVIVVWCAGGMWWLWRRPIVEMERSLCDHFYHFTLPLALGACFVFVNAICCIGPCYVFYSHIKPVLMREINSLKRDDPHLLQTQGVLLNVLSKYLLFIIISVSSTTLTLILLFPWSTFALVVDATIQSACIFFNNAFNESLFNKLCFRCHFSITRHLFLYFKHSSPFDPRPSNVHSNSIPNPTLVSDSVTEQNKPPLYKTPHTSFRFLNVP</sequence>
<organism evidence="4 5">
    <name type="scientific">Reticulomyxa filosa</name>
    <dbReference type="NCBI Taxonomy" id="46433"/>
    <lineage>
        <taxon>Eukaryota</taxon>
        <taxon>Sar</taxon>
        <taxon>Rhizaria</taxon>
        <taxon>Retaria</taxon>
        <taxon>Foraminifera</taxon>
        <taxon>Monothalamids</taxon>
        <taxon>Reticulomyxidae</taxon>
        <taxon>Reticulomyxa</taxon>
    </lineage>
</organism>
<keyword evidence="3" id="KW-0472">Membrane</keyword>
<protein>
    <submittedName>
        <fullName evidence="4">Uncharacterized protein</fullName>
    </submittedName>
</protein>